<dbReference type="SUPFAM" id="SSF51161">
    <property type="entry name" value="Trimeric LpxA-like enzymes"/>
    <property type="match status" value="1"/>
</dbReference>
<evidence type="ECO:0000256" key="3">
    <source>
        <dbReference type="ARBA" id="ARBA00022737"/>
    </source>
</evidence>
<dbReference type="InterPro" id="IPR050179">
    <property type="entry name" value="Trans_hexapeptide_repeat"/>
</dbReference>
<gene>
    <name evidence="8" type="ORF">DXT99_05470</name>
</gene>
<protein>
    <submittedName>
        <fullName evidence="8">N-acetylneuraminate synthase</fullName>
    </submittedName>
</protein>
<feature type="binding site" evidence="6">
    <location>
        <begin position="10"/>
        <end position="12"/>
    </location>
    <ligand>
        <name>substrate</name>
    </ligand>
</feature>
<evidence type="ECO:0000313" key="8">
    <source>
        <dbReference type="EMBL" id="RDV16120.1"/>
    </source>
</evidence>
<dbReference type="OrthoDB" id="708224at2"/>
<dbReference type="CDD" id="cd03360">
    <property type="entry name" value="LbH_AT_putative"/>
    <property type="match status" value="1"/>
</dbReference>
<dbReference type="InterPro" id="IPR020019">
    <property type="entry name" value="AcTrfase_PglD-like"/>
</dbReference>
<evidence type="ECO:0000256" key="1">
    <source>
        <dbReference type="ARBA" id="ARBA00007274"/>
    </source>
</evidence>
<name>A0A3D8LFD2_9BACT</name>
<dbReference type="InterPro" id="IPR001451">
    <property type="entry name" value="Hexapep"/>
</dbReference>
<dbReference type="PANTHER" id="PTHR43300">
    <property type="entry name" value="ACETYLTRANSFERASE"/>
    <property type="match status" value="1"/>
</dbReference>
<evidence type="ECO:0000313" key="9">
    <source>
        <dbReference type="Proteomes" id="UP000256708"/>
    </source>
</evidence>
<comment type="caution">
    <text evidence="8">The sequence shown here is derived from an EMBL/GenBank/DDBJ whole genome shotgun (WGS) entry which is preliminary data.</text>
</comment>
<dbReference type="InterPro" id="IPR018357">
    <property type="entry name" value="Hexapep_transf_CS"/>
</dbReference>
<dbReference type="PANTHER" id="PTHR43300:SF7">
    <property type="entry name" value="UDP-N-ACETYLBACILLOSAMINE N-ACETYLTRANSFERASE"/>
    <property type="match status" value="1"/>
</dbReference>
<dbReference type="Pfam" id="PF17836">
    <property type="entry name" value="PglD_N"/>
    <property type="match status" value="1"/>
</dbReference>
<sequence>MKKIALFGYSSHAYVVADAIRLNGDELIGYYEKEKAHADPYGITYLGYEQDKDALTPLKANGISGFVGVGENNIRKKIMHFLKSQGVTCTPVIHPSAMVSGMATVGAGTLVAAGAKVNPLASVGAGVILNTGCIVEHECSIGDFAHIAPGAVLAGNVTVGEDAFIGANAVVKQGVSIGRNVVVGAGAVVLKDIPDNQTWVGNPAKEIRK</sequence>
<dbReference type="PROSITE" id="PS00101">
    <property type="entry name" value="HEXAPEP_TRANSFERASES"/>
    <property type="match status" value="1"/>
</dbReference>
<dbReference type="Gene3D" id="2.160.10.10">
    <property type="entry name" value="Hexapeptide repeat proteins"/>
    <property type="match status" value="2"/>
</dbReference>
<dbReference type="Gene3D" id="3.40.50.20">
    <property type="match status" value="1"/>
</dbReference>
<keyword evidence="2" id="KW-0808">Transferase</keyword>
<dbReference type="AlphaFoldDB" id="A0A3D8LFD2"/>
<dbReference type="RefSeq" id="WP_115564530.1">
    <property type="nucleotide sequence ID" value="NZ_QRGR01000005.1"/>
</dbReference>
<feature type="domain" description="PglD N-terminal" evidence="7">
    <location>
        <begin position="3"/>
        <end position="80"/>
    </location>
</feature>
<evidence type="ECO:0000259" key="7">
    <source>
        <dbReference type="Pfam" id="PF17836"/>
    </source>
</evidence>
<feature type="binding site" evidence="6">
    <location>
        <position position="70"/>
    </location>
    <ligand>
        <name>substrate</name>
    </ligand>
</feature>
<accession>A0A3D8LFD2</accession>
<dbReference type="InterPro" id="IPR041561">
    <property type="entry name" value="PglD_N"/>
</dbReference>
<dbReference type="EMBL" id="QRGR01000005">
    <property type="protein sequence ID" value="RDV16120.1"/>
    <property type="molecule type" value="Genomic_DNA"/>
</dbReference>
<evidence type="ECO:0000256" key="5">
    <source>
        <dbReference type="PIRSR" id="PIRSR620019-1"/>
    </source>
</evidence>
<evidence type="ECO:0000256" key="2">
    <source>
        <dbReference type="ARBA" id="ARBA00022679"/>
    </source>
</evidence>
<dbReference type="NCBIfam" id="TIGR03570">
    <property type="entry name" value="NeuD_NnaD"/>
    <property type="match status" value="1"/>
</dbReference>
<keyword evidence="4" id="KW-0012">Acyltransferase</keyword>
<organism evidence="8 9">
    <name type="scientific">Pontibacter diazotrophicus</name>
    <dbReference type="NCBI Taxonomy" id="1400979"/>
    <lineage>
        <taxon>Bacteria</taxon>
        <taxon>Pseudomonadati</taxon>
        <taxon>Bacteroidota</taxon>
        <taxon>Cytophagia</taxon>
        <taxon>Cytophagales</taxon>
        <taxon>Hymenobacteraceae</taxon>
        <taxon>Pontibacter</taxon>
    </lineage>
</organism>
<reference evidence="9" key="1">
    <citation type="submission" date="2018-08" db="EMBL/GenBank/DDBJ databases">
        <authorList>
            <person name="Liu Z.-W."/>
            <person name="Du Z.-J."/>
        </authorList>
    </citation>
    <scope>NUCLEOTIDE SEQUENCE [LARGE SCALE GENOMIC DNA]</scope>
    <source>
        <strain evidence="9">H4X</strain>
    </source>
</reference>
<feature type="site" description="Increases basicity of active site His" evidence="5">
    <location>
        <position position="138"/>
    </location>
</feature>
<keyword evidence="3" id="KW-0677">Repeat</keyword>
<dbReference type="InterPro" id="IPR011004">
    <property type="entry name" value="Trimer_LpxA-like_sf"/>
</dbReference>
<dbReference type="Pfam" id="PF14602">
    <property type="entry name" value="Hexapep_2"/>
    <property type="match status" value="1"/>
</dbReference>
<keyword evidence="9" id="KW-1185">Reference proteome</keyword>
<dbReference type="GO" id="GO:0016746">
    <property type="term" value="F:acyltransferase activity"/>
    <property type="evidence" value="ECO:0007669"/>
    <property type="project" value="UniProtKB-KW"/>
</dbReference>
<feature type="active site" description="Proton acceptor" evidence="5">
    <location>
        <position position="137"/>
    </location>
</feature>
<dbReference type="Proteomes" id="UP000256708">
    <property type="component" value="Unassembled WGS sequence"/>
</dbReference>
<proteinExistence type="inferred from homology"/>
<evidence type="ECO:0000256" key="6">
    <source>
        <dbReference type="PIRSR" id="PIRSR620019-2"/>
    </source>
</evidence>
<comment type="similarity">
    <text evidence="1">Belongs to the transferase hexapeptide repeat family.</text>
</comment>
<feature type="binding site" evidence="6">
    <location>
        <position position="146"/>
    </location>
    <ligand>
        <name>acetyl-CoA</name>
        <dbReference type="ChEBI" id="CHEBI:57288"/>
    </ligand>
</feature>
<evidence type="ECO:0000256" key="4">
    <source>
        <dbReference type="ARBA" id="ARBA00023315"/>
    </source>
</evidence>